<dbReference type="InterPro" id="IPR013057">
    <property type="entry name" value="AA_transpt_TM"/>
</dbReference>
<evidence type="ECO:0000313" key="7">
    <source>
        <dbReference type="EMBL" id="ETN03336.1"/>
    </source>
</evidence>
<evidence type="ECO:0000256" key="5">
    <source>
        <dbReference type="SAM" id="Phobius"/>
    </source>
</evidence>
<feature type="transmembrane region" description="Helical" evidence="5">
    <location>
        <begin position="175"/>
        <end position="194"/>
    </location>
</feature>
<dbReference type="GO" id="GO:0005774">
    <property type="term" value="C:vacuolar membrane"/>
    <property type="evidence" value="ECO:0007669"/>
    <property type="project" value="TreeGrafter"/>
</dbReference>
<dbReference type="GO" id="GO:0015179">
    <property type="term" value="F:L-amino acid transmembrane transporter activity"/>
    <property type="evidence" value="ECO:0007669"/>
    <property type="project" value="TreeGrafter"/>
</dbReference>
<comment type="subcellular location">
    <subcellularLocation>
        <location evidence="1">Membrane</location>
        <topology evidence="1">Multi-pass membrane protein</topology>
    </subcellularLocation>
</comment>
<proteinExistence type="predicted"/>
<evidence type="ECO:0000256" key="2">
    <source>
        <dbReference type="ARBA" id="ARBA00022692"/>
    </source>
</evidence>
<keyword evidence="4 5" id="KW-0472">Membrane</keyword>
<dbReference type="PANTHER" id="PTHR22950:SF349">
    <property type="entry name" value="AMINO ACID TRANSPORTER TRANSMEMBRANE DOMAIN-CONTAINING PROTEIN"/>
    <property type="match status" value="1"/>
</dbReference>
<gene>
    <name evidence="7" type="ORF">PPTG_16364</name>
</gene>
<dbReference type="AlphaFoldDB" id="W2PRT8"/>
<reference evidence="8" key="1">
    <citation type="submission" date="2011-12" db="EMBL/GenBank/DDBJ databases">
        <authorList>
            <consortium name="The Broad Institute Genome Sequencing Platform"/>
            <person name="Russ C."/>
            <person name="Tyler B."/>
            <person name="Panabieres F."/>
            <person name="Shan W."/>
            <person name="Tripathy S."/>
            <person name="Grunwald N."/>
            <person name="Machado M."/>
            <person name="Young S.K."/>
            <person name="Zeng Q."/>
            <person name="Gargeya S."/>
            <person name="Fitzgerald M."/>
            <person name="Haas B."/>
            <person name="Abouelleil A."/>
            <person name="Alvarado L."/>
            <person name="Arachchi H.M."/>
            <person name="Berlin A."/>
            <person name="Chapman S.B."/>
            <person name="Gearin G."/>
            <person name="Goldberg J."/>
            <person name="Griggs A."/>
            <person name="Gujja S."/>
            <person name="Hansen M."/>
            <person name="Heiman D."/>
            <person name="Howarth C."/>
            <person name="Larimer J."/>
            <person name="Lui A."/>
            <person name="MacDonald P.J.P."/>
            <person name="McCowen C."/>
            <person name="Montmayeur A."/>
            <person name="Murphy C."/>
            <person name="Neiman D."/>
            <person name="Pearson M."/>
            <person name="Priest M."/>
            <person name="Roberts A."/>
            <person name="Saif S."/>
            <person name="Shea T."/>
            <person name="Sisk P."/>
            <person name="Stolte C."/>
            <person name="Sykes S."/>
            <person name="Wortman J."/>
            <person name="Nusbaum C."/>
            <person name="Birren B."/>
        </authorList>
    </citation>
    <scope>NUCLEOTIDE SEQUENCE [LARGE SCALE GENOMIC DNA]</scope>
    <source>
        <strain evidence="8">INRA-310</strain>
    </source>
</reference>
<evidence type="ECO:0000256" key="4">
    <source>
        <dbReference type="ARBA" id="ARBA00023136"/>
    </source>
</evidence>
<reference evidence="7 8" key="2">
    <citation type="submission" date="2013-11" db="EMBL/GenBank/DDBJ databases">
        <title>The Genome Sequence of Phytophthora parasitica INRA-310.</title>
        <authorList>
            <consortium name="The Broad Institute Genomics Platform"/>
            <person name="Russ C."/>
            <person name="Tyler B."/>
            <person name="Panabieres F."/>
            <person name="Shan W."/>
            <person name="Tripathy S."/>
            <person name="Grunwald N."/>
            <person name="Machado M."/>
            <person name="Johnson C.S."/>
            <person name="Arredondo F."/>
            <person name="Hong C."/>
            <person name="Coffey M."/>
            <person name="Young S.K."/>
            <person name="Zeng Q."/>
            <person name="Gargeya S."/>
            <person name="Fitzgerald M."/>
            <person name="Abouelleil A."/>
            <person name="Alvarado L."/>
            <person name="Chapman S.B."/>
            <person name="Gainer-Dewar J."/>
            <person name="Goldberg J."/>
            <person name="Griggs A."/>
            <person name="Gujja S."/>
            <person name="Hansen M."/>
            <person name="Howarth C."/>
            <person name="Imamovic A."/>
            <person name="Ireland A."/>
            <person name="Larimer J."/>
            <person name="McCowan C."/>
            <person name="Murphy C."/>
            <person name="Pearson M."/>
            <person name="Poon T.W."/>
            <person name="Priest M."/>
            <person name="Roberts A."/>
            <person name="Saif S."/>
            <person name="Shea T."/>
            <person name="Sykes S."/>
            <person name="Wortman J."/>
            <person name="Nusbaum C."/>
            <person name="Birren B."/>
        </authorList>
    </citation>
    <scope>NUCLEOTIDE SEQUENCE [LARGE SCALE GENOMIC DNA]</scope>
    <source>
        <strain evidence="7 8">INRA-310</strain>
    </source>
</reference>
<feature type="transmembrane region" description="Helical" evidence="5">
    <location>
        <begin position="117"/>
        <end position="138"/>
    </location>
</feature>
<name>W2PRT8_PHYN3</name>
<sequence length="229" mass="25185">MAAMTPSEPRRSAFFTLEDAKISFSIICCICGIGTLAMPSNFARAGPNDGWEELRDKLSTNGPVTSVNEHAARDLESNADSDIDTLSNSAKREQEEKEHDEAQLSDYSGSANVFRYVTLRLVIMAILVGAAIGFRSHFLDLVDFTGASAITVCCLVLPLVFYLKVFWRDLPMYERVVAVVVIVVCTVVGCYVMIDAGKNLFNPDSDGVTFPYCPAEHQSEPYYVRNSTA</sequence>
<accession>W2PRT8</accession>
<evidence type="ECO:0000256" key="3">
    <source>
        <dbReference type="ARBA" id="ARBA00022989"/>
    </source>
</evidence>
<feature type="domain" description="Amino acid transporter transmembrane" evidence="6">
    <location>
        <begin position="100"/>
        <end position="194"/>
    </location>
</feature>
<evidence type="ECO:0000259" key="6">
    <source>
        <dbReference type="Pfam" id="PF01490"/>
    </source>
</evidence>
<evidence type="ECO:0000256" key="1">
    <source>
        <dbReference type="ARBA" id="ARBA00004141"/>
    </source>
</evidence>
<dbReference type="Proteomes" id="UP000018817">
    <property type="component" value="Unassembled WGS sequence"/>
</dbReference>
<feature type="transmembrane region" description="Helical" evidence="5">
    <location>
        <begin position="144"/>
        <end position="163"/>
    </location>
</feature>
<organism evidence="7 8">
    <name type="scientific">Phytophthora nicotianae (strain INRA-310)</name>
    <name type="common">Phytophthora parasitica</name>
    <dbReference type="NCBI Taxonomy" id="761204"/>
    <lineage>
        <taxon>Eukaryota</taxon>
        <taxon>Sar</taxon>
        <taxon>Stramenopiles</taxon>
        <taxon>Oomycota</taxon>
        <taxon>Peronosporomycetes</taxon>
        <taxon>Peronosporales</taxon>
        <taxon>Peronosporaceae</taxon>
        <taxon>Phytophthora</taxon>
    </lineage>
</organism>
<protein>
    <recommendedName>
        <fullName evidence="6">Amino acid transporter transmembrane domain-containing protein</fullName>
    </recommendedName>
</protein>
<keyword evidence="3 5" id="KW-1133">Transmembrane helix</keyword>
<keyword evidence="2 5" id="KW-0812">Transmembrane</keyword>
<dbReference type="PANTHER" id="PTHR22950">
    <property type="entry name" value="AMINO ACID TRANSPORTER"/>
    <property type="match status" value="1"/>
</dbReference>
<evidence type="ECO:0000313" key="8">
    <source>
        <dbReference type="Proteomes" id="UP000018817"/>
    </source>
</evidence>
<dbReference type="EMBL" id="KI669612">
    <property type="protein sequence ID" value="ETN03336.1"/>
    <property type="molecule type" value="Genomic_DNA"/>
</dbReference>
<dbReference type="VEuPathDB" id="FungiDB:PPTG_16364"/>
<dbReference type="RefSeq" id="XP_008911452.1">
    <property type="nucleotide sequence ID" value="XM_008913204.1"/>
</dbReference>
<dbReference type="STRING" id="761204.W2PRT8"/>
<dbReference type="GeneID" id="20185456"/>
<dbReference type="Pfam" id="PF01490">
    <property type="entry name" value="Aa_trans"/>
    <property type="match status" value="1"/>
</dbReference>